<feature type="compositionally biased region" description="Basic residues" evidence="1">
    <location>
        <begin position="36"/>
        <end position="47"/>
    </location>
</feature>
<dbReference type="RefSeq" id="XP_005646655.1">
    <property type="nucleotide sequence ID" value="XM_005646598.1"/>
</dbReference>
<dbReference type="PROSITE" id="PS51279">
    <property type="entry name" value="BCNT_C"/>
    <property type="match status" value="1"/>
</dbReference>
<feature type="compositionally biased region" description="Low complexity" evidence="1">
    <location>
        <begin position="209"/>
        <end position="228"/>
    </location>
</feature>
<dbReference type="Proteomes" id="UP000007264">
    <property type="component" value="Unassembled WGS sequence"/>
</dbReference>
<accession>I0YUP2</accession>
<dbReference type="EMBL" id="AGSI01000010">
    <property type="protein sequence ID" value="EIE22111.1"/>
    <property type="molecule type" value="Genomic_DNA"/>
</dbReference>
<gene>
    <name evidence="3" type="ORF">COCSUDRAFT_47750</name>
</gene>
<name>I0YUP2_COCSC</name>
<dbReference type="InterPro" id="IPR011421">
    <property type="entry name" value="BCNT-C"/>
</dbReference>
<dbReference type="KEGG" id="csl:COCSUDRAFT_47750"/>
<dbReference type="STRING" id="574566.I0YUP2"/>
<feature type="compositionally biased region" description="Low complexity" evidence="1">
    <location>
        <begin position="96"/>
        <end position="112"/>
    </location>
</feature>
<dbReference type="Pfam" id="PF07572">
    <property type="entry name" value="BCNT"/>
    <property type="match status" value="1"/>
</dbReference>
<comment type="caution">
    <text evidence="3">The sequence shown here is derived from an EMBL/GenBank/DDBJ whole genome shotgun (WGS) entry which is preliminary data.</text>
</comment>
<sequence length="352" mass="37190">MANIVNAPDLPSEDDEDDDYDPSRDPDAEKEDANGKKAKLAGGRSKRNSGQIASGEDVADEDDDADAEEQQEIVPHSKAATKKAKVNALWDQLQQGSSGARASDSAGASSSGNPPKAPARGGNDWGALCRPVPKGAPKEDKNRNWMLQLGFKGASQGSKGDSPAPAGQLQKAPCTGAETEGGSDRQESGPSTSKPQSSTQVQASESKPAVSLAAAAMAAAKAAASSSANGKIAVTETRRFAGKNIEMTRQVSVSAAAAEAEAEKQKRNKAGLDAVLASLQAAKKVNVLDKSRSDWSTFKQSDTQVEEELEAYKKSGDKYLDKVDFLKRSELRQYEKERDARLAGDIRSRGRL</sequence>
<feature type="domain" description="BCNT-C" evidence="2">
    <location>
        <begin position="266"/>
        <end position="347"/>
    </location>
</feature>
<dbReference type="AlphaFoldDB" id="I0YUP2"/>
<dbReference type="OrthoDB" id="445677at2759"/>
<dbReference type="GeneID" id="17040097"/>
<dbReference type="PANTHER" id="PTHR48295">
    <property type="entry name" value="CRANIOFACIAL DEVELOPMENT PROTEIN 1"/>
    <property type="match status" value="1"/>
</dbReference>
<dbReference type="InterPro" id="IPR027124">
    <property type="entry name" value="Swc5/CFDP1/2"/>
</dbReference>
<feature type="compositionally biased region" description="Polar residues" evidence="1">
    <location>
        <begin position="188"/>
        <end position="205"/>
    </location>
</feature>
<keyword evidence="4" id="KW-1185">Reference proteome</keyword>
<dbReference type="eggNOG" id="KOG4776">
    <property type="taxonomic scope" value="Eukaryota"/>
</dbReference>
<evidence type="ECO:0000313" key="3">
    <source>
        <dbReference type="EMBL" id="EIE22111.1"/>
    </source>
</evidence>
<evidence type="ECO:0000313" key="4">
    <source>
        <dbReference type="Proteomes" id="UP000007264"/>
    </source>
</evidence>
<feature type="compositionally biased region" description="Basic and acidic residues" evidence="1">
    <location>
        <begin position="21"/>
        <end position="35"/>
    </location>
</feature>
<feature type="region of interest" description="Disordered" evidence="1">
    <location>
        <begin position="1"/>
        <end position="233"/>
    </location>
</feature>
<feature type="compositionally biased region" description="Acidic residues" evidence="1">
    <location>
        <begin position="57"/>
        <end position="71"/>
    </location>
</feature>
<evidence type="ECO:0000259" key="2">
    <source>
        <dbReference type="PROSITE" id="PS51279"/>
    </source>
</evidence>
<feature type="compositionally biased region" description="Acidic residues" evidence="1">
    <location>
        <begin position="11"/>
        <end position="20"/>
    </location>
</feature>
<reference evidence="3 4" key="1">
    <citation type="journal article" date="2012" name="Genome Biol.">
        <title>The genome of the polar eukaryotic microalga coccomyxa subellipsoidea reveals traits of cold adaptation.</title>
        <authorList>
            <person name="Blanc G."/>
            <person name="Agarkova I."/>
            <person name="Grimwood J."/>
            <person name="Kuo A."/>
            <person name="Brueggeman A."/>
            <person name="Dunigan D."/>
            <person name="Gurnon J."/>
            <person name="Ladunga I."/>
            <person name="Lindquist E."/>
            <person name="Lucas S."/>
            <person name="Pangilinan J."/>
            <person name="Proschold T."/>
            <person name="Salamov A."/>
            <person name="Schmutz J."/>
            <person name="Weeks D."/>
            <person name="Yamada T."/>
            <person name="Claverie J.M."/>
            <person name="Grigoriev I."/>
            <person name="Van Etten J."/>
            <person name="Lomsadze A."/>
            <person name="Borodovsky M."/>
        </authorList>
    </citation>
    <scope>NUCLEOTIDE SEQUENCE [LARGE SCALE GENOMIC DNA]</scope>
    <source>
        <strain evidence="3 4">C-169</strain>
    </source>
</reference>
<dbReference type="PANTHER" id="PTHR48295:SF1">
    <property type="entry name" value="SWR1-COMPLEX PROTEIN 5"/>
    <property type="match status" value="1"/>
</dbReference>
<proteinExistence type="predicted"/>
<evidence type="ECO:0000256" key="1">
    <source>
        <dbReference type="SAM" id="MobiDB-lite"/>
    </source>
</evidence>
<protein>
    <submittedName>
        <fullName evidence="3">BCNT-domain-containing protein</fullName>
    </submittedName>
</protein>
<organism evidence="3 4">
    <name type="scientific">Coccomyxa subellipsoidea (strain C-169)</name>
    <name type="common">Green microalga</name>
    <dbReference type="NCBI Taxonomy" id="574566"/>
    <lineage>
        <taxon>Eukaryota</taxon>
        <taxon>Viridiplantae</taxon>
        <taxon>Chlorophyta</taxon>
        <taxon>core chlorophytes</taxon>
        <taxon>Trebouxiophyceae</taxon>
        <taxon>Trebouxiophyceae incertae sedis</taxon>
        <taxon>Coccomyxaceae</taxon>
        <taxon>Coccomyxa</taxon>
        <taxon>Coccomyxa subellipsoidea</taxon>
    </lineage>
</organism>